<dbReference type="InterPro" id="IPR005828">
    <property type="entry name" value="MFS_sugar_transport-like"/>
</dbReference>
<evidence type="ECO:0000256" key="4">
    <source>
        <dbReference type="ARBA" id="ARBA00023136"/>
    </source>
</evidence>
<protein>
    <submittedName>
        <fullName evidence="6">Uncharacterized protein</fullName>
    </submittedName>
</protein>
<evidence type="ECO:0000256" key="3">
    <source>
        <dbReference type="ARBA" id="ARBA00022989"/>
    </source>
</evidence>
<evidence type="ECO:0000313" key="7">
    <source>
        <dbReference type="Proteomes" id="UP001209878"/>
    </source>
</evidence>
<reference evidence="6" key="1">
    <citation type="journal article" date="2023" name="Mol. Biol. Evol.">
        <title>Third-Generation Sequencing Reveals the Adaptive Role of the Epigenome in Three Deep-Sea Polychaetes.</title>
        <authorList>
            <person name="Perez M."/>
            <person name="Aroh O."/>
            <person name="Sun Y."/>
            <person name="Lan Y."/>
            <person name="Juniper S.K."/>
            <person name="Young C.R."/>
            <person name="Angers B."/>
            <person name="Qian P.Y."/>
        </authorList>
    </citation>
    <scope>NUCLEOTIDE SEQUENCE</scope>
    <source>
        <strain evidence="6">R07B-5</strain>
    </source>
</reference>
<feature type="transmembrane region" description="Helical" evidence="5">
    <location>
        <begin position="180"/>
        <end position="198"/>
    </location>
</feature>
<keyword evidence="3 5" id="KW-1133">Transmembrane helix</keyword>
<keyword evidence="4 5" id="KW-0472">Membrane</keyword>
<evidence type="ECO:0000256" key="5">
    <source>
        <dbReference type="SAM" id="Phobius"/>
    </source>
</evidence>
<dbReference type="SUPFAM" id="SSF103473">
    <property type="entry name" value="MFS general substrate transporter"/>
    <property type="match status" value="1"/>
</dbReference>
<dbReference type="Proteomes" id="UP001209878">
    <property type="component" value="Unassembled WGS sequence"/>
</dbReference>
<feature type="transmembrane region" description="Helical" evidence="5">
    <location>
        <begin position="123"/>
        <end position="144"/>
    </location>
</feature>
<dbReference type="PANTHER" id="PTHR24064">
    <property type="entry name" value="SOLUTE CARRIER FAMILY 22 MEMBER"/>
    <property type="match status" value="1"/>
</dbReference>
<comment type="subcellular location">
    <subcellularLocation>
        <location evidence="1">Membrane</location>
        <topology evidence="1">Multi-pass membrane protein</topology>
    </subcellularLocation>
</comment>
<evidence type="ECO:0000313" key="6">
    <source>
        <dbReference type="EMBL" id="KAK2159966.1"/>
    </source>
</evidence>
<dbReference type="GO" id="GO:0016020">
    <property type="term" value="C:membrane"/>
    <property type="evidence" value="ECO:0007669"/>
    <property type="project" value="UniProtKB-SubCell"/>
</dbReference>
<name>A0AAD9JW81_RIDPI</name>
<dbReference type="Gene3D" id="1.20.1250.20">
    <property type="entry name" value="MFS general substrate transporter like domains"/>
    <property type="match status" value="1"/>
</dbReference>
<dbReference type="EMBL" id="JAODUO010001679">
    <property type="protein sequence ID" value="KAK2159966.1"/>
    <property type="molecule type" value="Genomic_DNA"/>
</dbReference>
<feature type="transmembrane region" description="Helical" evidence="5">
    <location>
        <begin position="318"/>
        <end position="336"/>
    </location>
</feature>
<evidence type="ECO:0000256" key="2">
    <source>
        <dbReference type="ARBA" id="ARBA00022692"/>
    </source>
</evidence>
<keyword evidence="7" id="KW-1185">Reference proteome</keyword>
<dbReference type="Pfam" id="PF00083">
    <property type="entry name" value="Sugar_tr"/>
    <property type="match status" value="1"/>
</dbReference>
<feature type="transmembrane region" description="Helical" evidence="5">
    <location>
        <begin position="371"/>
        <end position="393"/>
    </location>
</feature>
<dbReference type="InterPro" id="IPR036259">
    <property type="entry name" value="MFS_trans_sf"/>
</dbReference>
<accession>A0AAD9JW81</accession>
<feature type="transmembrane region" description="Helical" evidence="5">
    <location>
        <begin position="156"/>
        <end position="174"/>
    </location>
</feature>
<proteinExistence type="predicted"/>
<sequence length="454" mass="50521">MRANESIPYRYTDGVRRFDSCVVYANYSSDTNLTIPCQHGWEYEHDSLTITEQWDLVCDKNYWTETTQTMLVIGVLIGAVTMTNVADRFGRKRTFLMNSCAGSFIVFLTAMVDNYYLFAALRLLLGVFLHGAEISGFVLACELFPANYRTTAGILAWIYWPIGMVMLAGIAFLIRNWRYLLIATSLPGMCVVPLFWIIPESVPWLIAKNRIDEAKEIVQSAATSNNIELPKKYRHDQKDISSAVYSIDNGDNVAIGESGEMTTKQTTEAESQECTLLDVMSSRTLRLYSAALFYLWFVVCLVYYGLSLSSGTLAGNKYVNFFLSGFVEVPAILFCIPLFNRNIGLGIGSAAGRFGNMLAPFSTYFARVAPWFPGLVFGTLSVVGVVLDTFLLIGPRRVPFTVPETIISGDSVVKCRRRHRAGSGGTAPRLQSSESVLVFVDGYNVPPSWLSREA</sequence>
<dbReference type="GO" id="GO:0022857">
    <property type="term" value="F:transmembrane transporter activity"/>
    <property type="evidence" value="ECO:0007669"/>
    <property type="project" value="InterPro"/>
</dbReference>
<feature type="transmembrane region" description="Helical" evidence="5">
    <location>
        <begin position="287"/>
        <end position="306"/>
    </location>
</feature>
<feature type="transmembrane region" description="Helical" evidence="5">
    <location>
        <begin position="95"/>
        <end position="117"/>
    </location>
</feature>
<organism evidence="6 7">
    <name type="scientific">Ridgeia piscesae</name>
    <name type="common">Tubeworm</name>
    <dbReference type="NCBI Taxonomy" id="27915"/>
    <lineage>
        <taxon>Eukaryota</taxon>
        <taxon>Metazoa</taxon>
        <taxon>Spiralia</taxon>
        <taxon>Lophotrochozoa</taxon>
        <taxon>Annelida</taxon>
        <taxon>Polychaeta</taxon>
        <taxon>Sedentaria</taxon>
        <taxon>Canalipalpata</taxon>
        <taxon>Sabellida</taxon>
        <taxon>Siboglinidae</taxon>
        <taxon>Ridgeia</taxon>
    </lineage>
</organism>
<comment type="caution">
    <text evidence="6">The sequence shown here is derived from an EMBL/GenBank/DDBJ whole genome shotgun (WGS) entry which is preliminary data.</text>
</comment>
<keyword evidence="2 5" id="KW-0812">Transmembrane</keyword>
<evidence type="ECO:0000256" key="1">
    <source>
        <dbReference type="ARBA" id="ARBA00004141"/>
    </source>
</evidence>
<dbReference type="AlphaFoldDB" id="A0AAD9JW81"/>
<gene>
    <name evidence="6" type="ORF">NP493_1680g00013</name>
</gene>